<feature type="signal peptide" evidence="1">
    <location>
        <begin position="1"/>
        <end position="16"/>
    </location>
</feature>
<reference evidence="2" key="1">
    <citation type="submission" date="2021-02" db="EMBL/GenBank/DDBJ databases">
        <authorList>
            <person name="Nowell W R."/>
        </authorList>
    </citation>
    <scope>NUCLEOTIDE SEQUENCE</scope>
</reference>
<sequence>MRSLFLILLLVGSAHANIFGPITNLFNNVGNTIQTVTNQIGQTASNLWNGATNHVNNVIGNVVDSAGNIYGQLVNTANGIQFASNFLWDNIFGPAYDMFVEGGQLFLDDKFGNIVSSIGRRSVLPKTILSEKYTELTGRFKTQLHDLYNGLFEMESEAIDALQKGEKNIEDKIRAFYNRMDEVHKKLNQLAAE</sequence>
<proteinExistence type="predicted"/>
<evidence type="ECO:0000313" key="2">
    <source>
        <dbReference type="EMBL" id="CAF5142510.1"/>
    </source>
</evidence>
<dbReference type="AlphaFoldDB" id="A0A8S3FWH0"/>
<evidence type="ECO:0000313" key="3">
    <source>
        <dbReference type="Proteomes" id="UP000681967"/>
    </source>
</evidence>
<dbReference type="Gene3D" id="1.20.120.20">
    <property type="entry name" value="Apolipoprotein"/>
    <property type="match status" value="1"/>
</dbReference>
<accession>A0A8S3FWH0</accession>
<protein>
    <submittedName>
        <fullName evidence="2">Uncharacterized protein</fullName>
    </submittedName>
</protein>
<dbReference type="Proteomes" id="UP000681967">
    <property type="component" value="Unassembled WGS sequence"/>
</dbReference>
<gene>
    <name evidence="2" type="ORF">BYL167_LOCUS70468</name>
</gene>
<name>A0A8S3FWH0_9BILA</name>
<evidence type="ECO:0000256" key="1">
    <source>
        <dbReference type="SAM" id="SignalP"/>
    </source>
</evidence>
<organism evidence="2 3">
    <name type="scientific">Rotaria magnacalcarata</name>
    <dbReference type="NCBI Taxonomy" id="392030"/>
    <lineage>
        <taxon>Eukaryota</taxon>
        <taxon>Metazoa</taxon>
        <taxon>Spiralia</taxon>
        <taxon>Gnathifera</taxon>
        <taxon>Rotifera</taxon>
        <taxon>Eurotatoria</taxon>
        <taxon>Bdelloidea</taxon>
        <taxon>Philodinida</taxon>
        <taxon>Philodinidae</taxon>
        <taxon>Rotaria</taxon>
    </lineage>
</organism>
<comment type="caution">
    <text evidence="2">The sequence shown here is derived from an EMBL/GenBank/DDBJ whole genome shotgun (WGS) entry which is preliminary data.</text>
</comment>
<dbReference type="EMBL" id="CAJOBH010252841">
    <property type="protein sequence ID" value="CAF5142510.1"/>
    <property type="molecule type" value="Genomic_DNA"/>
</dbReference>
<feature type="chain" id="PRO_5035795068" evidence="1">
    <location>
        <begin position="17"/>
        <end position="193"/>
    </location>
</feature>
<feature type="non-terminal residue" evidence="2">
    <location>
        <position position="193"/>
    </location>
</feature>
<keyword evidence="1" id="KW-0732">Signal</keyword>